<evidence type="ECO:0000259" key="4">
    <source>
        <dbReference type="PROSITE" id="PS50991"/>
    </source>
</evidence>
<dbReference type="PANTHER" id="PTHR42738:SF7">
    <property type="entry name" value="HYDROXYMETHYLGLUTARYL-COA LYASE"/>
    <property type="match status" value="1"/>
</dbReference>
<keyword evidence="6" id="KW-1185">Reference proteome</keyword>
<proteinExistence type="inferred from homology"/>
<dbReference type="EMBL" id="JARTFS010000012">
    <property type="protein sequence ID" value="MED4402635.1"/>
    <property type="molecule type" value="Genomic_DNA"/>
</dbReference>
<comment type="similarity">
    <text evidence="1">Belongs to the HMG-CoA lyase family.</text>
</comment>
<organism evidence="5 6">
    <name type="scientific">Metabacillus fastidiosus</name>
    <dbReference type="NCBI Taxonomy" id="1458"/>
    <lineage>
        <taxon>Bacteria</taxon>
        <taxon>Bacillati</taxon>
        <taxon>Bacillota</taxon>
        <taxon>Bacilli</taxon>
        <taxon>Bacillales</taxon>
        <taxon>Bacillaceae</taxon>
        <taxon>Metabacillus</taxon>
    </lineage>
</organism>
<evidence type="ECO:0000256" key="3">
    <source>
        <dbReference type="ARBA" id="ARBA00023239"/>
    </source>
</evidence>
<dbReference type="SUPFAM" id="SSF51569">
    <property type="entry name" value="Aldolase"/>
    <property type="match status" value="1"/>
</dbReference>
<dbReference type="PANTHER" id="PTHR42738">
    <property type="entry name" value="HYDROXYMETHYLGLUTARYL-COA LYASE"/>
    <property type="match status" value="1"/>
</dbReference>
<dbReference type="Gene3D" id="3.20.20.70">
    <property type="entry name" value="Aldolase class I"/>
    <property type="match status" value="1"/>
</dbReference>
<evidence type="ECO:0000313" key="6">
    <source>
        <dbReference type="Proteomes" id="UP001342826"/>
    </source>
</evidence>
<dbReference type="GO" id="GO:0016829">
    <property type="term" value="F:lyase activity"/>
    <property type="evidence" value="ECO:0007669"/>
    <property type="project" value="UniProtKB-KW"/>
</dbReference>
<feature type="domain" description="Pyruvate carboxyltransferase" evidence="4">
    <location>
        <begin position="2"/>
        <end position="270"/>
    </location>
</feature>
<gene>
    <name evidence="5" type="ORF">P9271_15055</name>
</gene>
<dbReference type="Pfam" id="PF00682">
    <property type="entry name" value="HMGL-like"/>
    <property type="match status" value="1"/>
</dbReference>
<comment type="caution">
    <text evidence="5">The sequence shown here is derived from an EMBL/GenBank/DDBJ whole genome shotgun (WGS) entry which is preliminary data.</text>
</comment>
<dbReference type="GeneID" id="301142639"/>
<dbReference type="PROSITE" id="PS50991">
    <property type="entry name" value="PYR_CT"/>
    <property type="match status" value="1"/>
</dbReference>
<dbReference type="RefSeq" id="WP_066233928.1">
    <property type="nucleotide sequence ID" value="NZ_JARTFQ010000005.1"/>
</dbReference>
<dbReference type="InterPro" id="IPR013785">
    <property type="entry name" value="Aldolase_TIM"/>
</dbReference>
<evidence type="ECO:0000256" key="1">
    <source>
        <dbReference type="ARBA" id="ARBA00009405"/>
    </source>
</evidence>
<dbReference type="Proteomes" id="UP001342826">
    <property type="component" value="Unassembled WGS sequence"/>
</dbReference>
<dbReference type="InterPro" id="IPR000891">
    <property type="entry name" value="PYR_CT"/>
</dbReference>
<dbReference type="CDD" id="cd07938">
    <property type="entry name" value="DRE_TIM_HMGL"/>
    <property type="match status" value="1"/>
</dbReference>
<sequence length="296" mass="32545">MIDICEVGPRDGLQNEKKLLSAEAKVELITKLIDAGITHIEVTSFVNPKVIPQMADAEDVLMLLPKKENIRYAGLILSRSGLERALRTDINYLHTAVMASDTFNFRNAKRTTDENVRELEKIIQDSIQANIDVTAVIGTAFGCPFEGKVPLLCVLKTAEKLLHAGCSEIILADTTGMANPRQVQNTVRTFYDIFGKSVKLGLHFHNTRGLGLANILAGYQAGVTRFDSSIAGLGGCPFAPKAVGNVCTEDMVNMFHSMDIQTNTNLEKLIDSAKWIERQMNRTLNGMLMKSGIAKY</sequence>
<reference evidence="5 6" key="1">
    <citation type="submission" date="2023-03" db="EMBL/GenBank/DDBJ databases">
        <title>Bacillus Genome Sequencing.</title>
        <authorList>
            <person name="Dunlap C."/>
        </authorList>
    </citation>
    <scope>NUCLEOTIDE SEQUENCE [LARGE SCALE GENOMIC DNA]</scope>
    <source>
        <strain evidence="5 6">NRS-1717</strain>
    </source>
</reference>
<protein>
    <submittedName>
        <fullName evidence="5">Hydroxymethylglutaryl-CoA lyase</fullName>
    </submittedName>
</protein>
<evidence type="ECO:0000313" key="5">
    <source>
        <dbReference type="EMBL" id="MED4402635.1"/>
    </source>
</evidence>
<accession>A0ABU6NZT6</accession>
<keyword evidence="2" id="KW-0479">Metal-binding</keyword>
<dbReference type="InterPro" id="IPR043594">
    <property type="entry name" value="HMGL"/>
</dbReference>
<evidence type="ECO:0000256" key="2">
    <source>
        <dbReference type="ARBA" id="ARBA00022723"/>
    </source>
</evidence>
<dbReference type="NCBIfam" id="NF004283">
    <property type="entry name" value="PRK05692.1"/>
    <property type="match status" value="1"/>
</dbReference>
<name>A0ABU6NZT6_9BACI</name>
<keyword evidence="3 5" id="KW-0456">Lyase</keyword>